<protein>
    <submittedName>
        <fullName evidence="1">Uncharacterized protein</fullName>
    </submittedName>
</protein>
<accession>A0A0H5DR93</accession>
<dbReference type="Proteomes" id="UP000220251">
    <property type="component" value="Unassembled WGS sequence"/>
</dbReference>
<sequence>MIGFTFLLFLNFFSQEPVYETMSKEIIKKYSKEVLKPNDLPIYVMGGSSDKGINSITLGVNKKGPGTIKEGRRLIVNLVSELIARYNNSEQIRPYLLNYPFDENNFVFKVSYINPQGGFWIKQVDRKNDEQIALIGLYYGTIQYCIHTGDEIAPLQKVHQETFENAVRIVKEDDERIKNN</sequence>
<dbReference type="EMBL" id="CWGJ01000015">
    <property type="protein sequence ID" value="CRX38693.1"/>
    <property type="molecule type" value="Genomic_DNA"/>
</dbReference>
<gene>
    <name evidence="1" type="ORF">ELAC_1355</name>
</gene>
<dbReference type="AlphaFoldDB" id="A0A0H5DR93"/>
<dbReference type="OrthoDB" id="21653at2"/>
<evidence type="ECO:0000313" key="1">
    <source>
        <dbReference type="EMBL" id="CRX38693.1"/>
    </source>
</evidence>
<evidence type="ECO:0000313" key="2">
    <source>
        <dbReference type="Proteomes" id="UP000220251"/>
    </source>
</evidence>
<dbReference type="RefSeq" id="WP_098038554.1">
    <property type="nucleotide sequence ID" value="NZ_CWGJ01000015.1"/>
</dbReference>
<reference evidence="2" key="1">
    <citation type="submission" date="2015-06" db="EMBL/GenBank/DDBJ databases">
        <authorList>
            <person name="Bertelli C."/>
        </authorList>
    </citation>
    <scope>NUCLEOTIDE SEQUENCE [LARGE SCALE GENOMIC DNA]</scope>
    <source>
        <strain evidence="2">CRIB-30</strain>
    </source>
</reference>
<name>A0A0H5DR93_9BACT</name>
<proteinExistence type="predicted"/>
<keyword evidence="2" id="KW-1185">Reference proteome</keyword>
<organism evidence="1 2">
    <name type="scientific">Estrella lausannensis</name>
    <dbReference type="NCBI Taxonomy" id="483423"/>
    <lineage>
        <taxon>Bacteria</taxon>
        <taxon>Pseudomonadati</taxon>
        <taxon>Chlamydiota</taxon>
        <taxon>Chlamydiia</taxon>
        <taxon>Parachlamydiales</taxon>
        <taxon>Candidatus Criblamydiaceae</taxon>
        <taxon>Estrella</taxon>
    </lineage>
</organism>